<evidence type="ECO:0000256" key="2">
    <source>
        <dbReference type="ARBA" id="ARBA00022481"/>
    </source>
</evidence>
<dbReference type="InterPro" id="IPR045584">
    <property type="entry name" value="Pilin-like"/>
</dbReference>
<evidence type="ECO:0000313" key="8">
    <source>
        <dbReference type="Proteomes" id="UP001575105"/>
    </source>
</evidence>
<protein>
    <submittedName>
        <fullName evidence="7">Type II secretion system protein</fullName>
    </submittedName>
</protein>
<dbReference type="EMBL" id="JBGUBD010000002">
    <property type="protein sequence ID" value="MFA9477365.1"/>
    <property type="molecule type" value="Genomic_DNA"/>
</dbReference>
<dbReference type="Pfam" id="PF07963">
    <property type="entry name" value="N_methyl"/>
    <property type="match status" value="1"/>
</dbReference>
<keyword evidence="3 6" id="KW-0812">Transmembrane</keyword>
<comment type="subcellular location">
    <subcellularLocation>
        <location evidence="1">Membrane</location>
        <topology evidence="1">Single-pass membrane protein</topology>
    </subcellularLocation>
</comment>
<sequence>MHTRKRQHPAGFSLIELVIVVVIIGIIGAIAIPRMSRGASGAADSALTANLSVLRNAIDLYAAEHNGTFPSLANIEEQLTDRTNAAGVAMDDGDLADFPFGPYLRTVPPLPVGANQGENGFTDDPGSAGAGWVYDEDTGTLYANTLGSERDSSNKLYRDY</sequence>
<evidence type="ECO:0000256" key="3">
    <source>
        <dbReference type="ARBA" id="ARBA00022692"/>
    </source>
</evidence>
<evidence type="ECO:0000313" key="7">
    <source>
        <dbReference type="EMBL" id="MFA9477365.1"/>
    </source>
</evidence>
<evidence type="ECO:0000256" key="1">
    <source>
        <dbReference type="ARBA" id="ARBA00004167"/>
    </source>
</evidence>
<dbReference type="SUPFAM" id="SSF54523">
    <property type="entry name" value="Pili subunits"/>
    <property type="match status" value="1"/>
</dbReference>
<evidence type="ECO:0000256" key="4">
    <source>
        <dbReference type="ARBA" id="ARBA00022989"/>
    </source>
</evidence>
<dbReference type="InterPro" id="IPR000983">
    <property type="entry name" value="Bac_GSPG_pilin"/>
</dbReference>
<accession>A0ABV4U191</accession>
<organism evidence="7 8">
    <name type="scientific">Natronomicrosphaera hydrolytica</name>
    <dbReference type="NCBI Taxonomy" id="3242702"/>
    <lineage>
        <taxon>Bacteria</taxon>
        <taxon>Pseudomonadati</taxon>
        <taxon>Planctomycetota</taxon>
        <taxon>Phycisphaerae</taxon>
        <taxon>Phycisphaerales</taxon>
        <taxon>Phycisphaeraceae</taxon>
        <taxon>Natronomicrosphaera</taxon>
    </lineage>
</organism>
<keyword evidence="5 6" id="KW-0472">Membrane</keyword>
<dbReference type="PROSITE" id="PS00409">
    <property type="entry name" value="PROKAR_NTER_METHYL"/>
    <property type="match status" value="1"/>
</dbReference>
<keyword evidence="8" id="KW-1185">Reference proteome</keyword>
<evidence type="ECO:0000256" key="6">
    <source>
        <dbReference type="SAM" id="Phobius"/>
    </source>
</evidence>
<dbReference type="PANTHER" id="PTHR30093">
    <property type="entry name" value="GENERAL SECRETION PATHWAY PROTEIN G"/>
    <property type="match status" value="1"/>
</dbReference>
<dbReference type="InterPro" id="IPR012902">
    <property type="entry name" value="N_methyl_site"/>
</dbReference>
<dbReference type="Proteomes" id="UP001575105">
    <property type="component" value="Unassembled WGS sequence"/>
</dbReference>
<dbReference type="PRINTS" id="PR00813">
    <property type="entry name" value="BCTERIALGSPG"/>
</dbReference>
<keyword evidence="2" id="KW-0488">Methylation</keyword>
<evidence type="ECO:0000256" key="5">
    <source>
        <dbReference type="ARBA" id="ARBA00023136"/>
    </source>
</evidence>
<gene>
    <name evidence="7" type="ORF">ACERK3_03545</name>
</gene>
<feature type="transmembrane region" description="Helical" evidence="6">
    <location>
        <begin position="12"/>
        <end position="32"/>
    </location>
</feature>
<dbReference type="NCBIfam" id="TIGR02532">
    <property type="entry name" value="IV_pilin_GFxxxE"/>
    <property type="match status" value="1"/>
</dbReference>
<comment type="caution">
    <text evidence="7">The sequence shown here is derived from an EMBL/GenBank/DDBJ whole genome shotgun (WGS) entry which is preliminary data.</text>
</comment>
<dbReference type="PANTHER" id="PTHR30093:SF44">
    <property type="entry name" value="TYPE II SECRETION SYSTEM CORE PROTEIN G"/>
    <property type="match status" value="1"/>
</dbReference>
<reference evidence="7 8" key="1">
    <citation type="submission" date="2024-08" db="EMBL/GenBank/DDBJ databases">
        <title>Whole-genome sequencing of halo(alkali)philic microorganisms from hypersaline lakes.</title>
        <authorList>
            <person name="Sorokin D.Y."/>
            <person name="Merkel A.Y."/>
            <person name="Messina E."/>
            <person name="Yakimov M."/>
        </authorList>
    </citation>
    <scope>NUCLEOTIDE SEQUENCE [LARGE SCALE GENOMIC DNA]</scope>
    <source>
        <strain evidence="7 8">AB-hyl4</strain>
    </source>
</reference>
<dbReference type="RefSeq" id="WP_425344290.1">
    <property type="nucleotide sequence ID" value="NZ_JBGUBD010000002.1"/>
</dbReference>
<keyword evidence="4 6" id="KW-1133">Transmembrane helix</keyword>
<proteinExistence type="predicted"/>
<name>A0ABV4U191_9BACT</name>
<dbReference type="Gene3D" id="3.30.700.10">
    <property type="entry name" value="Glycoprotein, Type 4 Pilin"/>
    <property type="match status" value="1"/>
</dbReference>